<proteinExistence type="predicted"/>
<dbReference type="SUPFAM" id="SSF53335">
    <property type="entry name" value="S-adenosyl-L-methionine-dependent methyltransferases"/>
    <property type="match status" value="1"/>
</dbReference>
<evidence type="ECO:0000313" key="2">
    <source>
        <dbReference type="Proteomes" id="UP000241736"/>
    </source>
</evidence>
<dbReference type="OrthoDB" id="255821at2"/>
<organism evidence="1 2">
    <name type="scientific">Arenimonas caeni</name>
    <dbReference type="NCBI Taxonomy" id="2058085"/>
    <lineage>
        <taxon>Bacteria</taxon>
        <taxon>Pseudomonadati</taxon>
        <taxon>Pseudomonadota</taxon>
        <taxon>Gammaproteobacteria</taxon>
        <taxon>Lysobacterales</taxon>
        <taxon>Lysobacteraceae</taxon>
        <taxon>Arenimonas</taxon>
    </lineage>
</organism>
<name>A0A2P6M8M5_9GAMM</name>
<keyword evidence="2" id="KW-1185">Reference proteome</keyword>
<evidence type="ECO:0008006" key="3">
    <source>
        <dbReference type="Google" id="ProtNLM"/>
    </source>
</evidence>
<dbReference type="AlphaFoldDB" id="A0A2P6M8M5"/>
<dbReference type="EMBL" id="PVLF01000012">
    <property type="protein sequence ID" value="PRH82320.1"/>
    <property type="molecule type" value="Genomic_DNA"/>
</dbReference>
<gene>
    <name evidence="1" type="ORF">C6N40_08445</name>
</gene>
<dbReference type="Gene3D" id="3.40.50.150">
    <property type="entry name" value="Vaccinia Virus protein VP39"/>
    <property type="match status" value="1"/>
</dbReference>
<dbReference type="InterPro" id="IPR029063">
    <property type="entry name" value="SAM-dependent_MTases_sf"/>
</dbReference>
<sequence length="176" mass="20347">MFKRTVRKDLVYAEYGCGASTIWVARHVGCRILSVDTAKPWVEIVRKECTGVDGLSIHHCDLGPVGKWGRPVSYEKASAFPEYTDWIWNQDVQPDVVLVDGRFRVCCFLTSLLRAREGTRILFDDYTDRPHYQVVEQYLPRSETDGRQALFVVPARETLDLDGIRQAIERFRYVMD</sequence>
<evidence type="ECO:0000313" key="1">
    <source>
        <dbReference type="EMBL" id="PRH82320.1"/>
    </source>
</evidence>
<dbReference type="Proteomes" id="UP000241736">
    <property type="component" value="Unassembled WGS sequence"/>
</dbReference>
<reference evidence="1 2" key="1">
    <citation type="submission" date="2018-03" db="EMBL/GenBank/DDBJ databases">
        <title>Arenimonas caeni sp. nov., isolated from activated sludge.</title>
        <authorList>
            <person name="Liu H."/>
        </authorList>
    </citation>
    <scope>NUCLEOTIDE SEQUENCE [LARGE SCALE GENOMIC DNA]</scope>
    <source>
        <strain evidence="2">z29</strain>
    </source>
</reference>
<accession>A0A2P6M8M5</accession>
<protein>
    <recommendedName>
        <fullName evidence="3">Class I SAM-dependent methyltransferase</fullName>
    </recommendedName>
</protein>
<comment type="caution">
    <text evidence="1">The sequence shown here is derived from an EMBL/GenBank/DDBJ whole genome shotgun (WGS) entry which is preliminary data.</text>
</comment>